<proteinExistence type="predicted"/>
<name>J9GJ33_9ZZZZ</name>
<gene>
    <name evidence="1" type="ORF">EVA_04669</name>
</gene>
<evidence type="ECO:0000313" key="1">
    <source>
        <dbReference type="EMBL" id="EJX07224.1"/>
    </source>
</evidence>
<comment type="caution">
    <text evidence="1">The sequence shown here is derived from an EMBL/GenBank/DDBJ whole genome shotgun (WGS) entry which is preliminary data.</text>
</comment>
<dbReference type="AlphaFoldDB" id="J9GJ33"/>
<organism evidence="1">
    <name type="scientific">gut metagenome</name>
    <dbReference type="NCBI Taxonomy" id="749906"/>
    <lineage>
        <taxon>unclassified sequences</taxon>
        <taxon>metagenomes</taxon>
        <taxon>organismal metagenomes</taxon>
    </lineage>
</organism>
<protein>
    <submittedName>
        <fullName evidence="1">Uncharacterized protein</fullName>
    </submittedName>
</protein>
<sequence length="37" mass="4419">MLYNELNVFLLNSKVHITFVDMAQHLFGKLELRRTIN</sequence>
<reference evidence="1" key="1">
    <citation type="journal article" date="2012" name="PLoS ONE">
        <title>Gene sets for utilization of primary and secondary nutrition supplies in the distal gut of endangered iberian lynx.</title>
        <authorList>
            <person name="Alcaide M."/>
            <person name="Messina E."/>
            <person name="Richter M."/>
            <person name="Bargiela R."/>
            <person name="Peplies J."/>
            <person name="Huws S.A."/>
            <person name="Newbold C.J."/>
            <person name="Golyshin P.N."/>
            <person name="Simon M.A."/>
            <person name="Lopez G."/>
            <person name="Yakimov M.M."/>
            <person name="Ferrer M."/>
        </authorList>
    </citation>
    <scope>NUCLEOTIDE SEQUENCE</scope>
</reference>
<dbReference type="EMBL" id="AMCI01000938">
    <property type="protein sequence ID" value="EJX07224.1"/>
    <property type="molecule type" value="Genomic_DNA"/>
</dbReference>
<accession>J9GJ33</accession>